<proteinExistence type="predicted"/>
<name>A0ABR0M3H3_9PEZI</name>
<accession>A0ABR0M3H3</accession>
<reference evidence="1 2" key="1">
    <citation type="submission" date="2023-08" db="EMBL/GenBank/DDBJ databases">
        <title>Black Yeasts Isolated from many extreme environments.</title>
        <authorList>
            <person name="Coleine C."/>
            <person name="Stajich J.E."/>
            <person name="Selbmann L."/>
        </authorList>
    </citation>
    <scope>NUCLEOTIDE SEQUENCE [LARGE SCALE GENOMIC DNA]</scope>
    <source>
        <strain evidence="1 2">CCFEE 536</strain>
    </source>
</reference>
<dbReference type="Proteomes" id="UP001357485">
    <property type="component" value="Unassembled WGS sequence"/>
</dbReference>
<sequence length="103" mass="11729">MAPPPAPRRVVVDQYGTEYYAAPAAGETRHSVAPQPYYDRALSRDPVMRAPARVVEYDEDGRFDNMPPPRPRGYIEQPDVAIVDHRAYRQREYSQQPAGSLEQ</sequence>
<evidence type="ECO:0000313" key="1">
    <source>
        <dbReference type="EMBL" id="KAK5276851.1"/>
    </source>
</evidence>
<comment type="caution">
    <text evidence="1">The sequence shown here is derived from an EMBL/GenBank/DDBJ whole genome shotgun (WGS) entry which is preliminary data.</text>
</comment>
<evidence type="ECO:0000313" key="2">
    <source>
        <dbReference type="Proteomes" id="UP001357485"/>
    </source>
</evidence>
<protein>
    <submittedName>
        <fullName evidence="1">Uncharacterized protein</fullName>
    </submittedName>
</protein>
<gene>
    <name evidence="1" type="ORF">LTR16_010600</name>
</gene>
<keyword evidence="2" id="KW-1185">Reference proteome</keyword>
<feature type="non-terminal residue" evidence="1">
    <location>
        <position position="103"/>
    </location>
</feature>
<organism evidence="1 2">
    <name type="scientific">Cryomyces antarcticus</name>
    <dbReference type="NCBI Taxonomy" id="329879"/>
    <lineage>
        <taxon>Eukaryota</taxon>
        <taxon>Fungi</taxon>
        <taxon>Dikarya</taxon>
        <taxon>Ascomycota</taxon>
        <taxon>Pezizomycotina</taxon>
        <taxon>Dothideomycetes</taxon>
        <taxon>Dothideomycetes incertae sedis</taxon>
        <taxon>Cryomyces</taxon>
    </lineage>
</organism>
<dbReference type="EMBL" id="JAVRRA010003059">
    <property type="protein sequence ID" value="KAK5276851.1"/>
    <property type="molecule type" value="Genomic_DNA"/>
</dbReference>